<gene>
    <name evidence="1" type="ORF">SPARVUS_LOCUS8342032</name>
</gene>
<evidence type="ECO:0000313" key="2">
    <source>
        <dbReference type="Proteomes" id="UP001162483"/>
    </source>
</evidence>
<comment type="caution">
    <text evidence="1">The sequence shown here is derived from an EMBL/GenBank/DDBJ whole genome shotgun (WGS) entry which is preliminary data.</text>
</comment>
<name>A0ABN9DUX6_9NEOB</name>
<dbReference type="Proteomes" id="UP001162483">
    <property type="component" value="Unassembled WGS sequence"/>
</dbReference>
<protein>
    <submittedName>
        <fullName evidence="1">Uncharacterized protein</fullName>
    </submittedName>
</protein>
<evidence type="ECO:0000313" key="1">
    <source>
        <dbReference type="EMBL" id="CAI9576103.1"/>
    </source>
</evidence>
<proteinExistence type="predicted"/>
<keyword evidence="2" id="KW-1185">Reference proteome</keyword>
<accession>A0ABN9DUX6</accession>
<feature type="non-terminal residue" evidence="1">
    <location>
        <position position="44"/>
    </location>
</feature>
<organism evidence="1 2">
    <name type="scientific">Staurois parvus</name>
    <dbReference type="NCBI Taxonomy" id="386267"/>
    <lineage>
        <taxon>Eukaryota</taxon>
        <taxon>Metazoa</taxon>
        <taxon>Chordata</taxon>
        <taxon>Craniata</taxon>
        <taxon>Vertebrata</taxon>
        <taxon>Euteleostomi</taxon>
        <taxon>Amphibia</taxon>
        <taxon>Batrachia</taxon>
        <taxon>Anura</taxon>
        <taxon>Neobatrachia</taxon>
        <taxon>Ranoidea</taxon>
        <taxon>Ranidae</taxon>
        <taxon>Staurois</taxon>
    </lineage>
</organism>
<dbReference type="EMBL" id="CATNWA010014802">
    <property type="protein sequence ID" value="CAI9576103.1"/>
    <property type="molecule type" value="Genomic_DNA"/>
</dbReference>
<reference evidence="1" key="1">
    <citation type="submission" date="2023-05" db="EMBL/GenBank/DDBJ databases">
        <authorList>
            <person name="Stuckert A."/>
        </authorList>
    </citation>
    <scope>NUCLEOTIDE SEQUENCE</scope>
</reference>
<sequence>MSCQSAPAGTAAIHLNRLLYLLEMLEKFPKHFPKPQLQGNIVLC</sequence>